<organism evidence="1 2">
    <name type="scientific">Mycobacteroides salmoniphilum</name>
    <dbReference type="NCBI Taxonomy" id="404941"/>
    <lineage>
        <taxon>Bacteria</taxon>
        <taxon>Bacillati</taxon>
        <taxon>Actinomycetota</taxon>
        <taxon>Actinomycetes</taxon>
        <taxon>Mycobacteriales</taxon>
        <taxon>Mycobacteriaceae</taxon>
        <taxon>Mycobacteroides</taxon>
    </lineage>
</organism>
<reference evidence="1 2" key="1">
    <citation type="journal article" date="2019" name="Sci. Rep.">
        <title>Extended insight into the Mycobacterium chelonae-abscessus complex through whole genome sequencing of Mycobacterium salmoniphilum outbreak and Mycobacterium salmoniphilum-like strains.</title>
        <authorList>
            <person name="Behra P.R.K."/>
            <person name="Das S."/>
            <person name="Pettersson B.M.F."/>
            <person name="Shirreff L."/>
            <person name="DuCote T."/>
            <person name="Jacobsson K.G."/>
            <person name="Ennis D.G."/>
            <person name="Kirsebom L.A."/>
        </authorList>
    </citation>
    <scope>NUCLEOTIDE SEQUENCE [LARGE SCALE GENOMIC DNA]</scope>
    <source>
        <strain evidence="1 2">CCUG 60884</strain>
    </source>
</reference>
<gene>
    <name evidence="1" type="ORF">CCUG60884_00287</name>
</gene>
<evidence type="ECO:0000313" key="2">
    <source>
        <dbReference type="Proteomes" id="UP000294604"/>
    </source>
</evidence>
<evidence type="ECO:0000313" key="1">
    <source>
        <dbReference type="EMBL" id="TEA09118.1"/>
    </source>
</evidence>
<dbReference type="Proteomes" id="UP000294604">
    <property type="component" value="Unassembled WGS sequence"/>
</dbReference>
<dbReference type="AlphaFoldDB" id="A0A4R8T0Y4"/>
<accession>A0A4R8T0Y4</accession>
<protein>
    <submittedName>
        <fullName evidence="1">Uncharacterized protein</fullName>
    </submittedName>
</protein>
<dbReference type="EMBL" id="PECL01000003">
    <property type="protein sequence ID" value="TEA09118.1"/>
    <property type="molecule type" value="Genomic_DNA"/>
</dbReference>
<dbReference type="RefSeq" id="WP_191988226.1">
    <property type="nucleotide sequence ID" value="NZ_PECL01000003.1"/>
</dbReference>
<proteinExistence type="predicted"/>
<comment type="caution">
    <text evidence="1">The sequence shown here is derived from an EMBL/GenBank/DDBJ whole genome shotgun (WGS) entry which is preliminary data.</text>
</comment>
<sequence>MPGLDDSAVNLDDLVTLSQLLAAFLGRSLAPEESSRLKTAYQVARNGPDGATLQTIGAALEPENRPR</sequence>
<name>A0A4R8T0Y4_9MYCO</name>